<protein>
    <submittedName>
        <fullName evidence="3">Acyltransferase family protein</fullName>
    </submittedName>
</protein>
<feature type="transmembrane region" description="Helical" evidence="1">
    <location>
        <begin position="333"/>
        <end position="354"/>
    </location>
</feature>
<dbReference type="GO" id="GO:0016746">
    <property type="term" value="F:acyltransferase activity"/>
    <property type="evidence" value="ECO:0007669"/>
    <property type="project" value="UniProtKB-KW"/>
</dbReference>
<evidence type="ECO:0000313" key="4">
    <source>
        <dbReference type="Proteomes" id="UP001595962"/>
    </source>
</evidence>
<feature type="transmembrane region" description="Helical" evidence="1">
    <location>
        <begin position="110"/>
        <end position="128"/>
    </location>
</feature>
<reference evidence="4" key="1">
    <citation type="journal article" date="2019" name="Int. J. Syst. Evol. Microbiol.">
        <title>The Global Catalogue of Microorganisms (GCM) 10K type strain sequencing project: providing services to taxonomists for standard genome sequencing and annotation.</title>
        <authorList>
            <consortium name="The Broad Institute Genomics Platform"/>
            <consortium name="The Broad Institute Genome Sequencing Center for Infectious Disease"/>
            <person name="Wu L."/>
            <person name="Ma J."/>
        </authorList>
    </citation>
    <scope>NUCLEOTIDE SEQUENCE [LARGE SCALE GENOMIC DNA]</scope>
    <source>
        <strain evidence="4">DT28</strain>
    </source>
</reference>
<sequence>MASSRFYALDALRGLAIALMILVNTPGSWSHVYSPLLHAAWDGFTFADLVFPTFLFVVGASMYFSLSKLQPGPAAVWRISERALKLIALGILLNYLPFTEPLAELRLPGVLQRIGLAYWAAALLVVYLPKRALWLTAVGLVLGYWALLVLGADQPYSLEHNLVRQLDLALFGAAHIYHGFGMPFDPEGLLSTLPCVTAVILGYATVLWLKSQSQQAAVKGLSLAGLGLILLALAWHWLWPINKALWSGSYLALSTGLILWLLAALIWLVDIKGHHQLASPLTVYGTNPLFIYVLSWVWAVLFGLVTMQQSTDGAVSAYQWTFLKLASLMPEKLASLVFALGHVASFWALSLWLYKRNIIIKL</sequence>
<gene>
    <name evidence="3" type="ORF">ACFO3I_10185</name>
</gene>
<keyword evidence="1" id="KW-1133">Transmembrane helix</keyword>
<organism evidence="3 4">
    <name type="scientific">Rheinheimera marina</name>
    <dbReference type="NCBI Taxonomy" id="1774958"/>
    <lineage>
        <taxon>Bacteria</taxon>
        <taxon>Pseudomonadati</taxon>
        <taxon>Pseudomonadota</taxon>
        <taxon>Gammaproteobacteria</taxon>
        <taxon>Chromatiales</taxon>
        <taxon>Chromatiaceae</taxon>
        <taxon>Rheinheimera</taxon>
    </lineage>
</organism>
<keyword evidence="3" id="KW-0012">Acyltransferase</keyword>
<feature type="transmembrane region" description="Helical" evidence="1">
    <location>
        <begin position="221"/>
        <end position="238"/>
    </location>
</feature>
<proteinExistence type="predicted"/>
<name>A0ABV9JMI2_9GAMM</name>
<feature type="transmembrane region" description="Helical" evidence="1">
    <location>
        <begin position="133"/>
        <end position="152"/>
    </location>
</feature>
<feature type="transmembrane region" description="Helical" evidence="1">
    <location>
        <begin position="79"/>
        <end position="98"/>
    </location>
</feature>
<keyword evidence="1" id="KW-0812">Transmembrane</keyword>
<feature type="transmembrane region" description="Helical" evidence="1">
    <location>
        <begin position="49"/>
        <end position="67"/>
    </location>
</feature>
<accession>A0ABV9JMI2</accession>
<feature type="domain" description="Heparan-alpha-glucosaminide N-acetyltransferase catalytic" evidence="2">
    <location>
        <begin position="5"/>
        <end position="212"/>
    </location>
</feature>
<dbReference type="PANTHER" id="PTHR31061">
    <property type="entry name" value="LD22376P"/>
    <property type="match status" value="1"/>
</dbReference>
<dbReference type="Proteomes" id="UP001595962">
    <property type="component" value="Unassembled WGS sequence"/>
</dbReference>
<dbReference type="InterPro" id="IPR012429">
    <property type="entry name" value="HGSNAT_cat"/>
</dbReference>
<comment type="caution">
    <text evidence="3">The sequence shown here is derived from an EMBL/GenBank/DDBJ whole genome shotgun (WGS) entry which is preliminary data.</text>
</comment>
<evidence type="ECO:0000313" key="3">
    <source>
        <dbReference type="EMBL" id="MFC4655379.1"/>
    </source>
</evidence>
<dbReference type="PANTHER" id="PTHR31061:SF24">
    <property type="entry name" value="LD22376P"/>
    <property type="match status" value="1"/>
</dbReference>
<evidence type="ECO:0000259" key="2">
    <source>
        <dbReference type="Pfam" id="PF07786"/>
    </source>
</evidence>
<keyword evidence="1" id="KW-0472">Membrane</keyword>
<feature type="transmembrane region" description="Helical" evidence="1">
    <location>
        <begin position="189"/>
        <end position="209"/>
    </location>
</feature>
<feature type="transmembrane region" description="Helical" evidence="1">
    <location>
        <begin position="289"/>
        <end position="307"/>
    </location>
</feature>
<dbReference type="EMBL" id="JBHSGB010000010">
    <property type="protein sequence ID" value="MFC4655379.1"/>
    <property type="molecule type" value="Genomic_DNA"/>
</dbReference>
<dbReference type="RefSeq" id="WP_377333880.1">
    <property type="nucleotide sequence ID" value="NZ_JBHSGB010000010.1"/>
</dbReference>
<feature type="transmembrane region" description="Helical" evidence="1">
    <location>
        <begin position="250"/>
        <end position="269"/>
    </location>
</feature>
<keyword evidence="4" id="KW-1185">Reference proteome</keyword>
<evidence type="ECO:0000256" key="1">
    <source>
        <dbReference type="SAM" id="Phobius"/>
    </source>
</evidence>
<feature type="transmembrane region" description="Helical" evidence="1">
    <location>
        <begin position="12"/>
        <end position="29"/>
    </location>
</feature>
<dbReference type="Pfam" id="PF07786">
    <property type="entry name" value="HGSNAT_cat"/>
    <property type="match status" value="1"/>
</dbReference>
<keyword evidence="3" id="KW-0808">Transferase</keyword>